<dbReference type="InterPro" id="IPR036661">
    <property type="entry name" value="Luciferase-like_sf"/>
</dbReference>
<evidence type="ECO:0000313" key="4">
    <source>
        <dbReference type="EMBL" id="SFD25669.1"/>
    </source>
</evidence>
<dbReference type="GO" id="GO:0005829">
    <property type="term" value="C:cytosol"/>
    <property type="evidence" value="ECO:0007669"/>
    <property type="project" value="TreeGrafter"/>
</dbReference>
<dbReference type="EMBL" id="FOMJ01000003">
    <property type="protein sequence ID" value="SFD25669.1"/>
    <property type="molecule type" value="Genomic_DNA"/>
</dbReference>
<protein>
    <submittedName>
        <fullName evidence="4">Flavin-dependent oxidoreductase, luciferase family (Includes alkanesulfonate monooxygenase SsuD and methylene tetrahydromethanopterin reductase)</fullName>
    </submittedName>
</protein>
<name>A0A1I1QUB4_9GAMM</name>
<keyword evidence="2 4" id="KW-0503">Monooxygenase</keyword>
<dbReference type="Proteomes" id="UP000198611">
    <property type="component" value="Unassembled WGS sequence"/>
</dbReference>
<dbReference type="InterPro" id="IPR050766">
    <property type="entry name" value="Bact_Lucif_Oxidored"/>
</dbReference>
<evidence type="ECO:0000256" key="2">
    <source>
        <dbReference type="ARBA" id="ARBA00023033"/>
    </source>
</evidence>
<dbReference type="GO" id="GO:0004497">
    <property type="term" value="F:monooxygenase activity"/>
    <property type="evidence" value="ECO:0007669"/>
    <property type="project" value="UniProtKB-KW"/>
</dbReference>
<accession>A0A1I1QUB4</accession>
<dbReference type="InterPro" id="IPR011251">
    <property type="entry name" value="Luciferase-like_dom"/>
</dbReference>
<dbReference type="STRING" id="1123397.SAMN05660831_01301"/>
<keyword evidence="1" id="KW-0560">Oxidoreductase</keyword>
<evidence type="ECO:0000256" key="1">
    <source>
        <dbReference type="ARBA" id="ARBA00023002"/>
    </source>
</evidence>
<feature type="domain" description="Luciferase-like" evidence="3">
    <location>
        <begin position="10"/>
        <end position="323"/>
    </location>
</feature>
<dbReference type="SUPFAM" id="SSF51679">
    <property type="entry name" value="Bacterial luciferase-like"/>
    <property type="match status" value="1"/>
</dbReference>
<dbReference type="PANTHER" id="PTHR30137">
    <property type="entry name" value="LUCIFERASE-LIKE MONOOXYGENASE"/>
    <property type="match status" value="1"/>
</dbReference>
<evidence type="ECO:0000313" key="5">
    <source>
        <dbReference type="Proteomes" id="UP000198611"/>
    </source>
</evidence>
<keyword evidence="5" id="KW-1185">Reference proteome</keyword>
<dbReference type="CDD" id="cd00347">
    <property type="entry name" value="Flavin_utilizing_monoxygenases"/>
    <property type="match status" value="1"/>
</dbReference>
<dbReference type="AlphaFoldDB" id="A0A1I1QUB4"/>
<dbReference type="PANTHER" id="PTHR30137:SF8">
    <property type="entry name" value="BLR5498 PROTEIN"/>
    <property type="match status" value="1"/>
</dbReference>
<proteinExistence type="predicted"/>
<sequence length="356" mass="39870">MRFDLFNELSVPAHGQRDERQVFRETLEEWALADELGFDTAWLVEHHFMPEYSHATAPALFLAAAAQRTRRMRLGHAVVPLPYHHPVRVAESTATLDVLSEGRVEFGFGRGFSPSEYAAFGVRMADSRTLTAESLAICRQAWAEGRVDHHGDHWDFDDLAVTPRPLQQPHPPLWSAAVSPESFELAGSEGIGALAGPFKPWFMVREDIRRYREAFTAAGHPAGVEPRVGMTLGIFCLPDGREARRLARPAVEWFYGHLLGQTRPVLKSLYEGYEYYQKWGRWRPLLERAVSLRLLEALGMVIVGDPAHCRRRLAELAEAGVDHTLCAVGAGALPTGETRRSLHTLAEEVIPALREP</sequence>
<dbReference type="Pfam" id="PF00296">
    <property type="entry name" value="Bac_luciferase"/>
    <property type="match status" value="1"/>
</dbReference>
<gene>
    <name evidence="4" type="ORF">SAMN05660831_01301</name>
</gene>
<dbReference type="Gene3D" id="3.20.20.30">
    <property type="entry name" value="Luciferase-like domain"/>
    <property type="match status" value="1"/>
</dbReference>
<dbReference type="GO" id="GO:0016705">
    <property type="term" value="F:oxidoreductase activity, acting on paired donors, with incorporation or reduction of molecular oxygen"/>
    <property type="evidence" value="ECO:0007669"/>
    <property type="project" value="InterPro"/>
</dbReference>
<evidence type="ECO:0000259" key="3">
    <source>
        <dbReference type="Pfam" id="PF00296"/>
    </source>
</evidence>
<dbReference type="OrthoDB" id="7903015at2"/>
<reference evidence="4 5" key="1">
    <citation type="submission" date="2016-10" db="EMBL/GenBank/DDBJ databases">
        <authorList>
            <person name="de Groot N.N."/>
        </authorList>
    </citation>
    <scope>NUCLEOTIDE SEQUENCE [LARGE SCALE GENOMIC DNA]</scope>
    <source>
        <strain evidence="4 5">HL3</strain>
    </source>
</reference>
<dbReference type="RefSeq" id="WP_093427948.1">
    <property type="nucleotide sequence ID" value="NZ_FOMJ01000003.1"/>
</dbReference>
<organism evidence="4 5">
    <name type="scientific">Thiohalospira halophila DSM 15071</name>
    <dbReference type="NCBI Taxonomy" id="1123397"/>
    <lineage>
        <taxon>Bacteria</taxon>
        <taxon>Pseudomonadati</taxon>
        <taxon>Pseudomonadota</taxon>
        <taxon>Gammaproteobacteria</taxon>
        <taxon>Thiohalospirales</taxon>
        <taxon>Thiohalospiraceae</taxon>
        <taxon>Thiohalospira</taxon>
    </lineage>
</organism>